<reference evidence="1" key="1">
    <citation type="submission" date="2023-03" db="EMBL/GenBank/DDBJ databases">
        <title>Massive genome expansion in bonnet fungi (Mycena s.s.) driven by repeated elements and novel gene families across ecological guilds.</title>
        <authorList>
            <consortium name="Lawrence Berkeley National Laboratory"/>
            <person name="Harder C.B."/>
            <person name="Miyauchi S."/>
            <person name="Viragh M."/>
            <person name="Kuo A."/>
            <person name="Thoen E."/>
            <person name="Andreopoulos B."/>
            <person name="Lu D."/>
            <person name="Skrede I."/>
            <person name="Drula E."/>
            <person name="Henrissat B."/>
            <person name="Morin E."/>
            <person name="Kohler A."/>
            <person name="Barry K."/>
            <person name="LaButti K."/>
            <person name="Morin E."/>
            <person name="Salamov A."/>
            <person name="Lipzen A."/>
            <person name="Mereny Z."/>
            <person name="Hegedus B."/>
            <person name="Baldrian P."/>
            <person name="Stursova M."/>
            <person name="Weitz H."/>
            <person name="Taylor A."/>
            <person name="Grigoriev I.V."/>
            <person name="Nagy L.G."/>
            <person name="Martin F."/>
            <person name="Kauserud H."/>
        </authorList>
    </citation>
    <scope>NUCLEOTIDE SEQUENCE</scope>
    <source>
        <strain evidence="1">CBHHK188m</strain>
    </source>
</reference>
<evidence type="ECO:0000313" key="2">
    <source>
        <dbReference type="Proteomes" id="UP001215280"/>
    </source>
</evidence>
<dbReference type="Gene3D" id="3.80.10.10">
    <property type="entry name" value="Ribonuclease Inhibitor"/>
    <property type="match status" value="1"/>
</dbReference>
<gene>
    <name evidence="1" type="ORF">DFH07DRAFT_141322</name>
</gene>
<evidence type="ECO:0008006" key="3">
    <source>
        <dbReference type="Google" id="ProtNLM"/>
    </source>
</evidence>
<dbReference type="AlphaFoldDB" id="A0AAD7I3B6"/>
<organism evidence="1 2">
    <name type="scientific">Mycena maculata</name>
    <dbReference type="NCBI Taxonomy" id="230809"/>
    <lineage>
        <taxon>Eukaryota</taxon>
        <taxon>Fungi</taxon>
        <taxon>Dikarya</taxon>
        <taxon>Basidiomycota</taxon>
        <taxon>Agaricomycotina</taxon>
        <taxon>Agaricomycetes</taxon>
        <taxon>Agaricomycetidae</taxon>
        <taxon>Agaricales</taxon>
        <taxon>Marasmiineae</taxon>
        <taxon>Mycenaceae</taxon>
        <taxon>Mycena</taxon>
    </lineage>
</organism>
<sequence length="271" mass="30868">MAEAELIGLPIELERVIFELAAWWYPETTQTLILVAKRVCIWIEPLLYQVVLSNGNPDRLLQMMQAKSPEFLRKHVHHLAFSSVIPRSEITRVLSTCTNIYDLALWTGDTYPGLLGDMGNLTHLRQLSVNLYALFGGHEEFNIPPPAELPFSHLTHLDVFSAVPEPLWSVFATLPALTHLSFSDYYIPELISAVLQTCEPLKLLIVVWTQDADPMWETPEIADPRFCMIACPQFENDWELGAWGGLDFWRRADDFVARKRNGEIEGSVFEA</sequence>
<name>A0AAD7I3B6_9AGAR</name>
<proteinExistence type="predicted"/>
<dbReference type="Proteomes" id="UP001215280">
    <property type="component" value="Unassembled WGS sequence"/>
</dbReference>
<dbReference type="SUPFAM" id="SSF52047">
    <property type="entry name" value="RNI-like"/>
    <property type="match status" value="1"/>
</dbReference>
<comment type="caution">
    <text evidence="1">The sequence shown here is derived from an EMBL/GenBank/DDBJ whole genome shotgun (WGS) entry which is preliminary data.</text>
</comment>
<keyword evidence="2" id="KW-1185">Reference proteome</keyword>
<protein>
    <recommendedName>
        <fullName evidence="3">F-box domain-containing protein</fullName>
    </recommendedName>
</protein>
<dbReference type="EMBL" id="JARJLG010000170">
    <property type="protein sequence ID" value="KAJ7733068.1"/>
    <property type="molecule type" value="Genomic_DNA"/>
</dbReference>
<dbReference type="InterPro" id="IPR032675">
    <property type="entry name" value="LRR_dom_sf"/>
</dbReference>
<accession>A0AAD7I3B6</accession>
<evidence type="ECO:0000313" key="1">
    <source>
        <dbReference type="EMBL" id="KAJ7733068.1"/>
    </source>
</evidence>